<dbReference type="InterPro" id="IPR056009">
    <property type="entry name" value="DUF7587"/>
</dbReference>
<dbReference type="OrthoDB" id="88561at2759"/>
<keyword evidence="3" id="KW-1185">Reference proteome</keyword>
<dbReference type="Pfam" id="PF24494">
    <property type="entry name" value="DUF7587"/>
    <property type="match status" value="1"/>
</dbReference>
<dbReference type="AlphaFoldDB" id="A0A6A5VSD8"/>
<dbReference type="EMBL" id="ML976662">
    <property type="protein sequence ID" value="KAF1977796.1"/>
    <property type="molecule type" value="Genomic_DNA"/>
</dbReference>
<dbReference type="PANTHER" id="PTHR40781">
    <property type="match status" value="1"/>
</dbReference>
<feature type="domain" description="DUF7587" evidence="1">
    <location>
        <begin position="34"/>
        <end position="166"/>
    </location>
</feature>
<gene>
    <name evidence="2" type="ORF">BU23DRAFT_499708</name>
</gene>
<organism evidence="2 3">
    <name type="scientific">Bimuria novae-zelandiae CBS 107.79</name>
    <dbReference type="NCBI Taxonomy" id="1447943"/>
    <lineage>
        <taxon>Eukaryota</taxon>
        <taxon>Fungi</taxon>
        <taxon>Dikarya</taxon>
        <taxon>Ascomycota</taxon>
        <taxon>Pezizomycotina</taxon>
        <taxon>Dothideomycetes</taxon>
        <taxon>Pleosporomycetidae</taxon>
        <taxon>Pleosporales</taxon>
        <taxon>Massarineae</taxon>
        <taxon>Didymosphaeriaceae</taxon>
        <taxon>Bimuria</taxon>
    </lineage>
</organism>
<protein>
    <recommendedName>
        <fullName evidence="1">DUF7587 domain-containing protein</fullName>
    </recommendedName>
</protein>
<reference evidence="2" key="1">
    <citation type="journal article" date="2020" name="Stud. Mycol.">
        <title>101 Dothideomycetes genomes: a test case for predicting lifestyles and emergence of pathogens.</title>
        <authorList>
            <person name="Haridas S."/>
            <person name="Albert R."/>
            <person name="Binder M."/>
            <person name="Bloem J."/>
            <person name="Labutti K."/>
            <person name="Salamov A."/>
            <person name="Andreopoulos B."/>
            <person name="Baker S."/>
            <person name="Barry K."/>
            <person name="Bills G."/>
            <person name="Bluhm B."/>
            <person name="Cannon C."/>
            <person name="Castanera R."/>
            <person name="Culley D."/>
            <person name="Daum C."/>
            <person name="Ezra D."/>
            <person name="Gonzalez J."/>
            <person name="Henrissat B."/>
            <person name="Kuo A."/>
            <person name="Liang C."/>
            <person name="Lipzen A."/>
            <person name="Lutzoni F."/>
            <person name="Magnuson J."/>
            <person name="Mondo S."/>
            <person name="Nolan M."/>
            <person name="Ohm R."/>
            <person name="Pangilinan J."/>
            <person name="Park H.-J."/>
            <person name="Ramirez L."/>
            <person name="Alfaro M."/>
            <person name="Sun H."/>
            <person name="Tritt A."/>
            <person name="Yoshinaga Y."/>
            <person name="Zwiers L.-H."/>
            <person name="Turgeon B."/>
            <person name="Goodwin S."/>
            <person name="Spatafora J."/>
            <person name="Crous P."/>
            <person name="Grigoriev I."/>
        </authorList>
    </citation>
    <scope>NUCLEOTIDE SEQUENCE</scope>
    <source>
        <strain evidence="2">CBS 107.79</strain>
    </source>
</reference>
<name>A0A6A5VSD8_9PLEO</name>
<sequence length="183" mass="20966">MSTVHSSRFPHHLLSSGSYDMSSGLRRDATPKSIPPYVYRVHRNRAQTQYDFSRGFRAKNQTTIINFNTIVSRFGLAHLNQQTNISSPFISVYVSQAHAEAVARYFAQMYDEDTWVVTIDTNHLSRGPIFWAANILAGQELTTPLWLHEGEYLCLYRISPQAIRDQTPVVRRESRNYGVIGSR</sequence>
<evidence type="ECO:0000259" key="1">
    <source>
        <dbReference type="Pfam" id="PF24494"/>
    </source>
</evidence>
<evidence type="ECO:0000313" key="2">
    <source>
        <dbReference type="EMBL" id="KAF1977796.1"/>
    </source>
</evidence>
<proteinExistence type="predicted"/>
<dbReference type="Proteomes" id="UP000800036">
    <property type="component" value="Unassembled WGS sequence"/>
</dbReference>
<dbReference type="PANTHER" id="PTHR40781:SF1">
    <property type="match status" value="1"/>
</dbReference>
<accession>A0A6A5VSD8</accession>
<evidence type="ECO:0000313" key="3">
    <source>
        <dbReference type="Proteomes" id="UP000800036"/>
    </source>
</evidence>